<dbReference type="InterPro" id="IPR003342">
    <property type="entry name" value="ArnT-like_N"/>
</dbReference>
<feature type="transmembrane region" description="Helical" evidence="15">
    <location>
        <begin position="269"/>
        <end position="287"/>
    </location>
</feature>
<feature type="transmembrane region" description="Helical" evidence="15">
    <location>
        <begin position="220"/>
        <end position="248"/>
    </location>
</feature>
<evidence type="ECO:0000313" key="17">
    <source>
        <dbReference type="EMBL" id="GAN11497.1"/>
    </source>
</evidence>
<dbReference type="GO" id="GO:0004169">
    <property type="term" value="F:dolichyl-phosphate-mannose-protein mannosyltransferase activity"/>
    <property type="evidence" value="ECO:0007669"/>
    <property type="project" value="UniProtKB-EC"/>
</dbReference>
<dbReference type="Proteomes" id="UP000053815">
    <property type="component" value="Unassembled WGS sequence"/>
</dbReference>
<evidence type="ECO:0000256" key="8">
    <source>
        <dbReference type="ARBA" id="ARBA00022737"/>
    </source>
</evidence>
<evidence type="ECO:0000256" key="15">
    <source>
        <dbReference type="SAM" id="Phobius"/>
    </source>
</evidence>
<dbReference type="PANTHER" id="PTHR10050:SF46">
    <property type="entry name" value="PROTEIN O-MANNOSYL-TRANSFERASE 2"/>
    <property type="match status" value="1"/>
</dbReference>
<dbReference type="GO" id="GO:0005789">
    <property type="term" value="C:endoplasmic reticulum membrane"/>
    <property type="evidence" value="ECO:0007669"/>
    <property type="project" value="UniProtKB-SubCell"/>
</dbReference>
<keyword evidence="7 15" id="KW-0812">Transmembrane</keyword>
<comment type="catalytic activity">
    <reaction evidence="13">
        <text>a di-trans,poly-cis-dolichyl beta-D-mannosyl phosphate + L-seryl-[protein] = 3-O-(alpha-D-mannosyl)-L-seryl-[protein] + a di-trans,poly-cis-dolichyl phosphate + H(+)</text>
        <dbReference type="Rhea" id="RHEA:17377"/>
        <dbReference type="Rhea" id="RHEA-COMP:9863"/>
        <dbReference type="Rhea" id="RHEA-COMP:13546"/>
        <dbReference type="Rhea" id="RHEA-COMP:19498"/>
        <dbReference type="Rhea" id="RHEA-COMP:19501"/>
        <dbReference type="ChEBI" id="CHEBI:15378"/>
        <dbReference type="ChEBI" id="CHEBI:29999"/>
        <dbReference type="ChEBI" id="CHEBI:57683"/>
        <dbReference type="ChEBI" id="CHEBI:58211"/>
        <dbReference type="ChEBI" id="CHEBI:137321"/>
        <dbReference type="EC" id="2.4.1.109"/>
    </reaction>
</comment>
<dbReference type="SMART" id="SM00472">
    <property type="entry name" value="MIR"/>
    <property type="match status" value="3"/>
</dbReference>
<evidence type="ECO:0000256" key="10">
    <source>
        <dbReference type="ARBA" id="ARBA00022989"/>
    </source>
</evidence>
<dbReference type="AlphaFoldDB" id="A0A0C9N5Z5"/>
<dbReference type="InterPro" id="IPR036300">
    <property type="entry name" value="MIR_dom_sf"/>
</dbReference>
<evidence type="ECO:0000256" key="5">
    <source>
        <dbReference type="ARBA" id="ARBA00022676"/>
    </source>
</evidence>
<keyword evidence="8" id="KW-0677">Repeat</keyword>
<evidence type="ECO:0000256" key="9">
    <source>
        <dbReference type="ARBA" id="ARBA00022824"/>
    </source>
</evidence>
<evidence type="ECO:0000313" key="18">
    <source>
        <dbReference type="Proteomes" id="UP000053815"/>
    </source>
</evidence>
<feature type="transmembrane region" description="Helical" evidence="15">
    <location>
        <begin position="184"/>
        <end position="200"/>
    </location>
</feature>
<evidence type="ECO:0000256" key="14">
    <source>
        <dbReference type="SAM" id="MobiDB-lite"/>
    </source>
</evidence>
<evidence type="ECO:0000256" key="11">
    <source>
        <dbReference type="ARBA" id="ARBA00023136"/>
    </source>
</evidence>
<dbReference type="Pfam" id="PF02366">
    <property type="entry name" value="PMT"/>
    <property type="match status" value="1"/>
</dbReference>
<dbReference type="OrthoDB" id="292747at2759"/>
<sequence>MFSVRSRKIAEKTDDPFVVNDNDEKYEKKGVAYKEATWVAAIHDQVRLAALSSLSLYLRIMKLGFPAYITDIEIETTKQVNWYMAGKFFIGKFPPLAGLVSTGLARLAGYYGTEELAYPGQPFIEFPIVALRRLSALLGASLVPLTYITMRAMGHSRAAATLASALLIFENGIVTQSRYATPEIYVLFFGALATCSWALMNKHTQESHGKLTAQAGFWQTMSGISIGCAISAKWTGVLTIPVIWASILNDSWSKLCEKHNSIKSIIRNLATNVVSTMLLPLCVYLAIFQLHLSLIPNAGDHDLLVSSHLKYSLQGNSLEPSQPSMYSTNIYQMDKQTKPDVNTKIDIAYGSQIVIRHDGTVGGYLHSHRKRYTGGSTQQEVTLYPHIDINNIWTVQKNNQIWNASQPVEFVRNMDQIRLEHFASTRKLHSHDHRPQMTNKKEHNEVTAYGDRLIQDSHDYWTLRVLGDDGLPDKDKNITWKSLNQRFRLTHIRGCALISHNSYYSPPNGENHQEVTCMAGAAAHVSPWIVESSYHEQLEGMQTISYGQITAKQKFNEVHRLMAKYPTVVYDRLQTGSHNDGAANPKFHREENANKWFFQRASLRIWGELAGYSAHLVLNPIVQRLILSIMVAYFGFFGLNAFLAQRQIKLPSCLVWLHSTGMDTLFNDFYTRSIVFFYSASVIHVSCLRFLPHHVTAMPDILGAIYYGIGLAAVFLEACTNRLSATVRRIALYGLLFVSIVKFSQLSHLAYGGEKWYRADCMKSGLDIDCIRFPPHEAELAEIVQNSGRTQNSTLLTIYVEMAGNTQQPFRYNQGQEAEADSHVAILKQQAYAKQAQSATGTLRYHRVVPTEAMTPDQAALWAKDVHDGAVNRQRAAEEAALKAKAEKKASKNASAATTPRKKGNKSKKANVNGGPIMKSKK</sequence>
<feature type="transmembrane region" description="Helical" evidence="15">
    <location>
        <begin position="669"/>
        <end position="691"/>
    </location>
</feature>
<dbReference type="Gene3D" id="2.80.10.50">
    <property type="match status" value="1"/>
</dbReference>
<organism evidence="17">
    <name type="scientific">Mucor ambiguus</name>
    <dbReference type="NCBI Taxonomy" id="91626"/>
    <lineage>
        <taxon>Eukaryota</taxon>
        <taxon>Fungi</taxon>
        <taxon>Fungi incertae sedis</taxon>
        <taxon>Mucoromycota</taxon>
        <taxon>Mucoromycotina</taxon>
        <taxon>Mucoromycetes</taxon>
        <taxon>Mucorales</taxon>
        <taxon>Mucorineae</taxon>
        <taxon>Mucoraceae</taxon>
        <taxon>Mucor</taxon>
    </lineage>
</organism>
<evidence type="ECO:0000256" key="7">
    <source>
        <dbReference type="ARBA" id="ARBA00022692"/>
    </source>
</evidence>
<dbReference type="InterPro" id="IPR027005">
    <property type="entry name" value="PMT-like"/>
</dbReference>
<comment type="catalytic activity">
    <reaction evidence="12">
        <text>a di-trans,poly-cis-dolichyl beta-D-mannosyl phosphate + L-threonyl-[protein] = 3-O-(alpha-D-mannosyl)-L-threonyl-[protein] + a di-trans,poly-cis-dolichyl phosphate + H(+)</text>
        <dbReference type="Rhea" id="RHEA:53396"/>
        <dbReference type="Rhea" id="RHEA-COMP:11060"/>
        <dbReference type="Rhea" id="RHEA-COMP:13547"/>
        <dbReference type="Rhea" id="RHEA-COMP:19498"/>
        <dbReference type="Rhea" id="RHEA-COMP:19501"/>
        <dbReference type="ChEBI" id="CHEBI:15378"/>
        <dbReference type="ChEBI" id="CHEBI:30013"/>
        <dbReference type="ChEBI" id="CHEBI:57683"/>
        <dbReference type="ChEBI" id="CHEBI:58211"/>
        <dbReference type="ChEBI" id="CHEBI:137323"/>
        <dbReference type="EC" id="2.4.1.109"/>
    </reaction>
</comment>
<keyword evidence="18" id="KW-1185">Reference proteome</keyword>
<keyword evidence="5" id="KW-0328">Glycosyltransferase</keyword>
<keyword evidence="10 15" id="KW-1133">Transmembrane helix</keyword>
<dbReference type="InterPro" id="IPR016093">
    <property type="entry name" value="MIR_motif"/>
</dbReference>
<feature type="transmembrane region" description="Helical" evidence="15">
    <location>
        <begin position="697"/>
        <end position="718"/>
    </location>
</feature>
<feature type="transmembrane region" description="Helical" evidence="15">
    <location>
        <begin position="625"/>
        <end position="644"/>
    </location>
</feature>
<keyword evidence="6 17" id="KW-0808">Transferase</keyword>
<evidence type="ECO:0000259" key="16">
    <source>
        <dbReference type="PROSITE" id="PS50919"/>
    </source>
</evidence>
<name>A0A0C9N5Z5_9FUNG</name>
<evidence type="ECO:0000256" key="4">
    <source>
        <dbReference type="ARBA" id="ARBA00012839"/>
    </source>
</evidence>
<feature type="compositionally biased region" description="Basic residues" evidence="14">
    <location>
        <begin position="900"/>
        <end position="909"/>
    </location>
</feature>
<dbReference type="EMBL" id="DF836924">
    <property type="protein sequence ID" value="GAN11497.1"/>
    <property type="molecule type" value="Genomic_DNA"/>
</dbReference>
<feature type="domain" description="MIR" evidence="16">
    <location>
        <begin position="408"/>
        <end position="466"/>
    </location>
</feature>
<evidence type="ECO:0000256" key="1">
    <source>
        <dbReference type="ARBA" id="ARBA00004477"/>
    </source>
</evidence>
<evidence type="ECO:0000256" key="3">
    <source>
        <dbReference type="ARBA" id="ARBA00007222"/>
    </source>
</evidence>
<dbReference type="EC" id="2.4.1.109" evidence="4"/>
<evidence type="ECO:0000256" key="6">
    <source>
        <dbReference type="ARBA" id="ARBA00022679"/>
    </source>
</evidence>
<feature type="transmembrane region" description="Helical" evidence="15">
    <location>
        <begin position="730"/>
        <end position="751"/>
    </location>
</feature>
<comment type="subcellular location">
    <subcellularLocation>
        <location evidence="1">Endoplasmic reticulum membrane</location>
        <topology evidence="1">Multi-pass membrane protein</topology>
    </subcellularLocation>
</comment>
<accession>A0A0C9N5Z5</accession>
<feature type="compositionally biased region" description="Basic and acidic residues" evidence="14">
    <location>
        <begin position="877"/>
        <end position="890"/>
    </location>
</feature>
<dbReference type="UniPathway" id="UPA00378"/>
<protein>
    <recommendedName>
        <fullName evidence="4">dolichyl-phosphate-mannose--protein mannosyltransferase</fullName>
        <ecNumber evidence="4">2.4.1.109</ecNumber>
    </recommendedName>
</protein>
<feature type="region of interest" description="Disordered" evidence="14">
    <location>
        <begin position="877"/>
        <end position="922"/>
    </location>
</feature>
<dbReference type="STRING" id="91626.A0A0C9N5Z5"/>
<keyword evidence="11 15" id="KW-0472">Membrane</keyword>
<dbReference type="Pfam" id="PF02815">
    <property type="entry name" value="MIR"/>
    <property type="match status" value="1"/>
</dbReference>
<evidence type="ECO:0000256" key="12">
    <source>
        <dbReference type="ARBA" id="ARBA00045085"/>
    </source>
</evidence>
<evidence type="ECO:0000256" key="2">
    <source>
        <dbReference type="ARBA" id="ARBA00004922"/>
    </source>
</evidence>
<evidence type="ECO:0000256" key="13">
    <source>
        <dbReference type="ARBA" id="ARBA00045102"/>
    </source>
</evidence>
<dbReference type="PANTHER" id="PTHR10050">
    <property type="entry name" value="DOLICHYL-PHOSPHATE-MANNOSE--PROTEIN MANNOSYLTRANSFERASE"/>
    <property type="match status" value="1"/>
</dbReference>
<proteinExistence type="inferred from homology"/>
<keyword evidence="9" id="KW-0256">Endoplasmic reticulum</keyword>
<feature type="domain" description="MIR" evidence="16">
    <location>
        <begin position="344"/>
        <end position="398"/>
    </location>
</feature>
<dbReference type="PROSITE" id="PS50919">
    <property type="entry name" value="MIR"/>
    <property type="match status" value="2"/>
</dbReference>
<gene>
    <name evidence="17" type="ORF">MAM1_0635c11060</name>
</gene>
<dbReference type="SUPFAM" id="SSF82109">
    <property type="entry name" value="MIR domain"/>
    <property type="match status" value="1"/>
</dbReference>
<reference evidence="17" key="1">
    <citation type="submission" date="2014-09" db="EMBL/GenBank/DDBJ databases">
        <title>Draft genome sequence of an oleaginous Mucoromycotina fungus Mucor ambiguus NBRC6742.</title>
        <authorList>
            <person name="Takeda I."/>
            <person name="Yamane N."/>
            <person name="Morita T."/>
            <person name="Tamano K."/>
            <person name="Machida M."/>
            <person name="Baker S."/>
            <person name="Koike H."/>
        </authorList>
    </citation>
    <scope>NUCLEOTIDE SEQUENCE</scope>
    <source>
        <strain evidence="17">NBRC 6742</strain>
    </source>
</reference>
<comment type="similarity">
    <text evidence="3">Belongs to the glycosyltransferase 39 family.</text>
</comment>
<comment type="pathway">
    <text evidence="2">Protein modification; protein glycosylation.</text>
</comment>